<evidence type="ECO:0000256" key="3">
    <source>
        <dbReference type="ARBA" id="ARBA00010718"/>
    </source>
</evidence>
<dbReference type="InterPro" id="IPR001148">
    <property type="entry name" value="CA_dom"/>
</dbReference>
<evidence type="ECO:0000256" key="4">
    <source>
        <dbReference type="ARBA" id="ARBA00012925"/>
    </source>
</evidence>
<dbReference type="EMBL" id="VNFH01000007">
    <property type="protein sequence ID" value="TVU69749.1"/>
    <property type="molecule type" value="Genomic_DNA"/>
</dbReference>
<evidence type="ECO:0000313" key="12">
    <source>
        <dbReference type="EMBL" id="TVU69749.1"/>
    </source>
</evidence>
<gene>
    <name evidence="12" type="ORF">FQP86_11685</name>
</gene>
<dbReference type="EC" id="4.2.1.1" evidence="4 10"/>
<dbReference type="GO" id="GO:0008270">
    <property type="term" value="F:zinc ion binding"/>
    <property type="evidence" value="ECO:0007669"/>
    <property type="project" value="UniProtKB-UniRule"/>
</dbReference>
<dbReference type="AlphaFoldDB" id="A0A558HKT9"/>
<comment type="caution">
    <text evidence="12">The sequence shown here is derived from an EMBL/GenBank/DDBJ whole genome shotgun (WGS) entry which is preliminary data.</text>
</comment>
<keyword evidence="13" id="KW-1185">Reference proteome</keyword>
<evidence type="ECO:0000256" key="6">
    <source>
        <dbReference type="ARBA" id="ARBA00022723"/>
    </source>
</evidence>
<dbReference type="SMART" id="SM01057">
    <property type="entry name" value="Carb_anhydrase"/>
    <property type="match status" value="1"/>
</dbReference>
<evidence type="ECO:0000256" key="7">
    <source>
        <dbReference type="ARBA" id="ARBA00022833"/>
    </source>
</evidence>
<evidence type="ECO:0000256" key="1">
    <source>
        <dbReference type="ARBA" id="ARBA00001947"/>
    </source>
</evidence>
<dbReference type="OrthoDB" id="5327615at2"/>
<evidence type="ECO:0000256" key="2">
    <source>
        <dbReference type="ARBA" id="ARBA00002904"/>
    </source>
</evidence>
<keyword evidence="7 10" id="KW-0862">Zinc</keyword>
<reference evidence="12 13" key="1">
    <citation type="submission" date="2019-07" db="EMBL/GenBank/DDBJ databases">
        <title>Diversity of Bacteria from Kongsfjorden, Arctic.</title>
        <authorList>
            <person name="Yu Y."/>
        </authorList>
    </citation>
    <scope>NUCLEOTIDE SEQUENCE [LARGE SCALE GENOMIC DNA]</scope>
    <source>
        <strain evidence="12 13">SM1923</strain>
    </source>
</reference>
<keyword evidence="8 10" id="KW-0456">Lyase</keyword>
<accession>A0A558HKT9</accession>
<comment type="catalytic activity">
    <reaction evidence="9 10">
        <text>hydrogencarbonate + H(+) = CO2 + H2O</text>
        <dbReference type="Rhea" id="RHEA:10748"/>
        <dbReference type="ChEBI" id="CHEBI:15377"/>
        <dbReference type="ChEBI" id="CHEBI:15378"/>
        <dbReference type="ChEBI" id="CHEBI:16526"/>
        <dbReference type="ChEBI" id="CHEBI:17544"/>
        <dbReference type="EC" id="4.2.1.1"/>
    </reaction>
</comment>
<protein>
    <recommendedName>
        <fullName evidence="5 10">Carbonic anhydrase</fullName>
        <ecNumber evidence="4 10">4.2.1.1</ecNumber>
    </recommendedName>
</protein>
<dbReference type="CDD" id="cd03124">
    <property type="entry name" value="alpha_CA_prokaryotic_like"/>
    <property type="match status" value="1"/>
</dbReference>
<proteinExistence type="inferred from homology"/>
<name>A0A558HKT9_9GAMM</name>
<evidence type="ECO:0000259" key="11">
    <source>
        <dbReference type="PROSITE" id="PS51144"/>
    </source>
</evidence>
<evidence type="ECO:0000256" key="8">
    <source>
        <dbReference type="ARBA" id="ARBA00023239"/>
    </source>
</evidence>
<evidence type="ECO:0000256" key="9">
    <source>
        <dbReference type="ARBA" id="ARBA00048348"/>
    </source>
</evidence>
<dbReference type="Pfam" id="PF00194">
    <property type="entry name" value="Carb_anhydrase"/>
    <property type="match status" value="1"/>
</dbReference>
<dbReference type="PROSITE" id="PS00162">
    <property type="entry name" value="ALPHA_CA_1"/>
    <property type="match status" value="1"/>
</dbReference>
<dbReference type="Proteomes" id="UP000319941">
    <property type="component" value="Unassembled WGS sequence"/>
</dbReference>
<evidence type="ECO:0000313" key="13">
    <source>
        <dbReference type="Proteomes" id="UP000319941"/>
    </source>
</evidence>
<comment type="cofactor">
    <cofactor evidence="1 10">
        <name>Zn(2+)</name>
        <dbReference type="ChEBI" id="CHEBI:29105"/>
    </cofactor>
</comment>
<dbReference type="PANTHER" id="PTHR18952:SF265">
    <property type="entry name" value="CARBONIC ANHYDRASE"/>
    <property type="match status" value="1"/>
</dbReference>
<sequence length="316" mass="34141">MATTTVPLQRRLDLASESGTLDPFVLPDTSPLHVGRFALSALPKSQSRKEPLMPVAPSSALISLRPLVAAVLIATSALSATVQAKSNESVPAPGTSVTEWSYATEDEGNENGPEHWGELTPGYAECSNGQQQSPINIDSQKRTLDEDGPKLDYHSPLLVTRDTGHTLQIEGASGNTMTLEGIEYTLSQVHLHIPSEHAIDGKRFAMEMHLVHSTPEGKLAIVAVMVKPGHQNLALSRLLSRLPQSGLSETLTSGLSANLLLPRDHSGWQYSGSLTTPPCTESVNWYLMKTPVEASQSQIDAYLEWQGGENARPLQR</sequence>
<dbReference type="InterPro" id="IPR023561">
    <property type="entry name" value="Carbonic_anhydrase_a-class"/>
</dbReference>
<dbReference type="STRING" id="553385.GCA_000591415_03416"/>
<dbReference type="SUPFAM" id="SSF51069">
    <property type="entry name" value="Carbonic anhydrase"/>
    <property type="match status" value="1"/>
</dbReference>
<keyword evidence="6 10" id="KW-0479">Metal-binding</keyword>
<feature type="domain" description="Alpha-carbonic anhydrase" evidence="11">
    <location>
        <begin position="98"/>
        <end position="316"/>
    </location>
</feature>
<dbReference type="InterPro" id="IPR018338">
    <property type="entry name" value="Carbonic_anhydrase_a-class_CS"/>
</dbReference>
<dbReference type="GO" id="GO:0004089">
    <property type="term" value="F:carbonate dehydratase activity"/>
    <property type="evidence" value="ECO:0007669"/>
    <property type="project" value="UniProtKB-UniRule"/>
</dbReference>
<dbReference type="PANTHER" id="PTHR18952">
    <property type="entry name" value="CARBONIC ANHYDRASE"/>
    <property type="match status" value="1"/>
</dbReference>
<evidence type="ECO:0000256" key="5">
    <source>
        <dbReference type="ARBA" id="ARBA00014628"/>
    </source>
</evidence>
<dbReference type="Gene3D" id="3.10.200.10">
    <property type="entry name" value="Alpha carbonic anhydrase"/>
    <property type="match status" value="1"/>
</dbReference>
<dbReference type="InterPro" id="IPR036398">
    <property type="entry name" value="CA_dom_sf"/>
</dbReference>
<comment type="similarity">
    <text evidence="3 10">Belongs to the alpha-carbonic anhydrase family.</text>
</comment>
<organism evidence="12 13">
    <name type="scientific">Cobetia crustatorum</name>
    <dbReference type="NCBI Taxonomy" id="553385"/>
    <lineage>
        <taxon>Bacteria</taxon>
        <taxon>Pseudomonadati</taxon>
        <taxon>Pseudomonadota</taxon>
        <taxon>Gammaproteobacteria</taxon>
        <taxon>Oceanospirillales</taxon>
        <taxon>Halomonadaceae</taxon>
        <taxon>Cobetia</taxon>
    </lineage>
</organism>
<dbReference type="InterPro" id="IPR041891">
    <property type="entry name" value="Alpha_CA_prokaryot-like"/>
</dbReference>
<evidence type="ECO:0000256" key="10">
    <source>
        <dbReference type="RuleBase" id="RU367011"/>
    </source>
</evidence>
<comment type="function">
    <text evidence="2 10">Reversible hydration of carbon dioxide.</text>
</comment>
<dbReference type="PROSITE" id="PS51144">
    <property type="entry name" value="ALPHA_CA_2"/>
    <property type="match status" value="1"/>
</dbReference>